<evidence type="ECO:0000259" key="1">
    <source>
        <dbReference type="Pfam" id="PF02581"/>
    </source>
</evidence>
<gene>
    <name evidence="2" type="ordered locus">Plav_1284</name>
</gene>
<dbReference type="EMBL" id="CP000774">
    <property type="protein sequence ID" value="ABS62904.1"/>
    <property type="molecule type" value="Genomic_DNA"/>
</dbReference>
<dbReference type="eggNOG" id="COG0352">
    <property type="taxonomic scope" value="Bacteria"/>
</dbReference>
<dbReference type="Gene3D" id="3.20.20.70">
    <property type="entry name" value="Aldolase class I"/>
    <property type="match status" value="1"/>
</dbReference>
<proteinExistence type="predicted"/>
<organism evidence="2 3">
    <name type="scientific">Parvibaculum lavamentivorans (strain DS-1 / DSM 13023 / NCIMB 13966)</name>
    <dbReference type="NCBI Taxonomy" id="402881"/>
    <lineage>
        <taxon>Bacteria</taxon>
        <taxon>Pseudomonadati</taxon>
        <taxon>Pseudomonadota</taxon>
        <taxon>Alphaproteobacteria</taxon>
        <taxon>Hyphomicrobiales</taxon>
        <taxon>Parvibaculaceae</taxon>
        <taxon>Parvibaculum</taxon>
    </lineage>
</organism>
<feature type="domain" description="Thiamine phosphate synthase/TenI" evidence="1">
    <location>
        <begin position="48"/>
        <end position="198"/>
    </location>
</feature>
<dbReference type="Pfam" id="PF02581">
    <property type="entry name" value="TMP-TENI"/>
    <property type="match status" value="1"/>
</dbReference>
<dbReference type="CDD" id="cd00564">
    <property type="entry name" value="TMP_TenI"/>
    <property type="match status" value="1"/>
</dbReference>
<dbReference type="SUPFAM" id="SSF51391">
    <property type="entry name" value="Thiamin phosphate synthase"/>
    <property type="match status" value="1"/>
</dbReference>
<accession>A7HSM1</accession>
<evidence type="ECO:0000313" key="3">
    <source>
        <dbReference type="Proteomes" id="UP000006377"/>
    </source>
</evidence>
<sequence>MRAARRLSPDADAITLIGMTDPERLSDPLAALAALPRGSALIWRTYDEPPAAGMLRRLAAHARARKCLLLLAGHPRTARRLGTHGLHLPERALSRRFENGYLLSRRDLPPSFVVTAACHSERAIVAAARAGVDAVLISPVFATASHPGGQPLGVMRFAHLARLARSFGMEPYALGGIATADSIRRLSGSTAAGVAGISLLMP</sequence>
<dbReference type="STRING" id="402881.Plav_1284"/>
<dbReference type="KEGG" id="pla:Plav_1284"/>
<dbReference type="HOGENOM" id="CLU_018272_2_1_5"/>
<keyword evidence="3" id="KW-1185">Reference proteome</keyword>
<reference evidence="2 3" key="1">
    <citation type="journal article" date="2011" name="Stand. Genomic Sci.">
        <title>Complete genome sequence of Parvibaculum lavamentivorans type strain (DS-1(T)).</title>
        <authorList>
            <person name="Schleheck D."/>
            <person name="Weiss M."/>
            <person name="Pitluck S."/>
            <person name="Bruce D."/>
            <person name="Land M.L."/>
            <person name="Han S."/>
            <person name="Saunders E."/>
            <person name="Tapia R."/>
            <person name="Detter C."/>
            <person name="Brettin T."/>
            <person name="Han J."/>
            <person name="Woyke T."/>
            <person name="Goodwin L."/>
            <person name="Pennacchio L."/>
            <person name="Nolan M."/>
            <person name="Cook A.M."/>
            <person name="Kjelleberg S."/>
            <person name="Thomas T."/>
        </authorList>
    </citation>
    <scope>NUCLEOTIDE SEQUENCE [LARGE SCALE GENOMIC DNA]</scope>
    <source>
        <strain evidence="3">DS-1 / DSM 13023 / NCIMB 13966</strain>
    </source>
</reference>
<dbReference type="AlphaFoldDB" id="A7HSM1"/>
<dbReference type="Proteomes" id="UP000006377">
    <property type="component" value="Chromosome"/>
</dbReference>
<evidence type="ECO:0000313" key="2">
    <source>
        <dbReference type="EMBL" id="ABS62904.1"/>
    </source>
</evidence>
<dbReference type="InterPro" id="IPR013785">
    <property type="entry name" value="Aldolase_TIM"/>
</dbReference>
<dbReference type="GO" id="GO:0009228">
    <property type="term" value="P:thiamine biosynthetic process"/>
    <property type="evidence" value="ECO:0007669"/>
    <property type="project" value="UniProtKB-KW"/>
</dbReference>
<dbReference type="InterPro" id="IPR036206">
    <property type="entry name" value="ThiamineP_synth_sf"/>
</dbReference>
<protein>
    <submittedName>
        <fullName evidence="2">Thiamine monophosphate synthase</fullName>
    </submittedName>
</protein>
<dbReference type="InterPro" id="IPR022998">
    <property type="entry name" value="ThiamineP_synth_TenI"/>
</dbReference>
<name>A7HSM1_PARL1</name>